<proteinExistence type="predicted"/>
<evidence type="ECO:0000256" key="4">
    <source>
        <dbReference type="ARBA" id="ARBA00023015"/>
    </source>
</evidence>
<dbReference type="Pfam" id="PF14598">
    <property type="entry name" value="PAS_11"/>
    <property type="match status" value="1"/>
</dbReference>
<gene>
    <name evidence="12" type="ORF">PLEPLA_LOCUS29254</name>
</gene>
<dbReference type="FunFam" id="3.30.450.20:FF:000015">
    <property type="entry name" value="Hypoxia-inducible factor 1-alpha isoform 1"/>
    <property type="match status" value="1"/>
</dbReference>
<dbReference type="PROSITE" id="PS50888">
    <property type="entry name" value="BHLH"/>
    <property type="match status" value="1"/>
</dbReference>
<comment type="subcellular location">
    <subcellularLocation>
        <location evidence="1">Nucleus</location>
    </subcellularLocation>
</comment>
<evidence type="ECO:0000256" key="6">
    <source>
        <dbReference type="ARBA" id="ARBA00023159"/>
    </source>
</evidence>
<dbReference type="CDD" id="cd00130">
    <property type="entry name" value="PAS"/>
    <property type="match status" value="2"/>
</dbReference>
<dbReference type="CDD" id="cd11391">
    <property type="entry name" value="bHLH_PAS"/>
    <property type="match status" value="1"/>
</dbReference>
<dbReference type="InterPro" id="IPR011598">
    <property type="entry name" value="bHLH_dom"/>
</dbReference>
<dbReference type="InterPro" id="IPR036638">
    <property type="entry name" value="HLH_DNA-bd_sf"/>
</dbReference>
<keyword evidence="6" id="KW-0010">Activator</keyword>
<dbReference type="SUPFAM" id="SSF55785">
    <property type="entry name" value="PYP-like sensor domain (PAS domain)"/>
    <property type="match status" value="2"/>
</dbReference>
<dbReference type="PANTHER" id="PTHR23043:SF8">
    <property type="entry name" value="ENDOTHELIAL PAS DOMAIN-CONTAINING PROTEIN 1"/>
    <property type="match status" value="1"/>
</dbReference>
<evidence type="ECO:0000256" key="1">
    <source>
        <dbReference type="ARBA" id="ARBA00004123"/>
    </source>
</evidence>
<comment type="caution">
    <text evidence="12">The sequence shown here is derived from an EMBL/GenBank/DDBJ whole genome shotgun (WGS) entry which is preliminary data.</text>
</comment>
<feature type="domain" description="BHLH" evidence="11">
    <location>
        <begin position="7"/>
        <end position="60"/>
    </location>
</feature>
<dbReference type="GO" id="GO:0005634">
    <property type="term" value="C:nucleus"/>
    <property type="evidence" value="ECO:0007669"/>
    <property type="project" value="UniProtKB-SubCell"/>
</dbReference>
<evidence type="ECO:0000256" key="2">
    <source>
        <dbReference type="ARBA" id="ARBA00022737"/>
    </source>
</evidence>
<keyword evidence="5" id="KW-0238">DNA-binding</keyword>
<sequence length="374" mass="42009">MTADKEKRRAISREAARKRRQVESEVFGDLSRLLPLQPSVRANLDKPSVIRLTLSYIRMHALLKVNSATEAETSQSVKYGDVLEGGEEVCDGRRDHGEKETEEAEALGETHLHLSILEGFLMVLSSGGDMVYLSDNVSKYMGLTQTELMGHNIFDFIHPSDREEIRSNLQLMSEGLWCAATRTFVLRIKSTLTQRGRSANLKSATWKVLHCQGRVRLCSAPSAGSCLLLTCRPLPLSHTLLSTHTFTSQHSMDMRFTHCDQRVTLLLGYSPVELLGRSIYDFCHTLDTNCLTKNHLNLCFKSQSVSGQYRMLVRGGGYVWVESHCAVIPSVRASKSRPRSYQPLCIICVTYILSGVEEPSLQLSLDQTINRYHS</sequence>
<dbReference type="Pfam" id="PF08447">
    <property type="entry name" value="PAS_3"/>
    <property type="match status" value="1"/>
</dbReference>
<keyword evidence="7" id="KW-0804">Transcription</keyword>
<dbReference type="PROSITE" id="PS50112">
    <property type="entry name" value="PAS"/>
    <property type="match status" value="2"/>
</dbReference>
<dbReference type="EMBL" id="CADEAL010002657">
    <property type="protein sequence ID" value="CAB1441489.1"/>
    <property type="molecule type" value="Genomic_DNA"/>
</dbReference>
<keyword evidence="3" id="KW-0832">Ubl conjugation</keyword>
<evidence type="ECO:0000313" key="12">
    <source>
        <dbReference type="EMBL" id="CAB1441489.1"/>
    </source>
</evidence>
<name>A0A9N7YRB2_PLEPL</name>
<dbReference type="GO" id="GO:0000977">
    <property type="term" value="F:RNA polymerase II transcription regulatory region sequence-specific DNA binding"/>
    <property type="evidence" value="ECO:0007669"/>
    <property type="project" value="TreeGrafter"/>
</dbReference>
<evidence type="ECO:0000256" key="3">
    <source>
        <dbReference type="ARBA" id="ARBA00022843"/>
    </source>
</evidence>
<dbReference type="GO" id="GO:0071456">
    <property type="term" value="P:cellular response to hypoxia"/>
    <property type="evidence" value="ECO:0007669"/>
    <property type="project" value="TreeGrafter"/>
</dbReference>
<dbReference type="Gene3D" id="3.30.450.20">
    <property type="entry name" value="PAS domain"/>
    <property type="match status" value="2"/>
</dbReference>
<dbReference type="Proteomes" id="UP001153269">
    <property type="component" value="Unassembled WGS sequence"/>
</dbReference>
<dbReference type="SUPFAM" id="SSF47459">
    <property type="entry name" value="HLH, helix-loop-helix DNA-binding domain"/>
    <property type="match status" value="1"/>
</dbReference>
<evidence type="ECO:0000256" key="8">
    <source>
        <dbReference type="ARBA" id="ARBA00023242"/>
    </source>
</evidence>
<keyword evidence="2" id="KW-0677">Repeat</keyword>
<dbReference type="SMART" id="SM00353">
    <property type="entry name" value="HLH"/>
    <property type="match status" value="1"/>
</dbReference>
<keyword evidence="13" id="KW-1185">Reference proteome</keyword>
<feature type="domain" description="PAS" evidence="10">
    <location>
        <begin position="114"/>
        <end position="176"/>
    </location>
</feature>
<dbReference type="InterPro" id="IPR000014">
    <property type="entry name" value="PAS"/>
</dbReference>
<dbReference type="NCBIfam" id="TIGR00229">
    <property type="entry name" value="sensory_box"/>
    <property type="match status" value="1"/>
</dbReference>
<protein>
    <recommendedName>
        <fullName evidence="14">Endothelial PAS domain-containing protein 1</fullName>
    </recommendedName>
</protein>
<organism evidence="12 13">
    <name type="scientific">Pleuronectes platessa</name>
    <name type="common">European plaice</name>
    <dbReference type="NCBI Taxonomy" id="8262"/>
    <lineage>
        <taxon>Eukaryota</taxon>
        <taxon>Metazoa</taxon>
        <taxon>Chordata</taxon>
        <taxon>Craniata</taxon>
        <taxon>Vertebrata</taxon>
        <taxon>Euteleostomi</taxon>
        <taxon>Actinopterygii</taxon>
        <taxon>Neopterygii</taxon>
        <taxon>Teleostei</taxon>
        <taxon>Neoteleostei</taxon>
        <taxon>Acanthomorphata</taxon>
        <taxon>Carangaria</taxon>
        <taxon>Pleuronectiformes</taxon>
        <taxon>Pleuronectoidei</taxon>
        <taxon>Pleuronectidae</taxon>
        <taxon>Pleuronectes</taxon>
    </lineage>
</organism>
<keyword evidence="9" id="KW-0379">Hydroxylation</keyword>
<reference evidence="12" key="1">
    <citation type="submission" date="2020-03" db="EMBL/GenBank/DDBJ databases">
        <authorList>
            <person name="Weist P."/>
        </authorList>
    </citation>
    <scope>NUCLEOTIDE SEQUENCE</scope>
</reference>
<dbReference type="Pfam" id="PF23171">
    <property type="entry name" value="bHLH_HIF1A"/>
    <property type="match status" value="1"/>
</dbReference>
<keyword evidence="8" id="KW-0539">Nucleus</keyword>
<evidence type="ECO:0000256" key="7">
    <source>
        <dbReference type="ARBA" id="ARBA00023163"/>
    </source>
</evidence>
<accession>A0A9N7YRB2</accession>
<dbReference type="InterPro" id="IPR035965">
    <property type="entry name" value="PAS-like_dom_sf"/>
</dbReference>
<evidence type="ECO:0000259" key="11">
    <source>
        <dbReference type="PROSITE" id="PS50888"/>
    </source>
</evidence>
<dbReference type="GO" id="GO:0000981">
    <property type="term" value="F:DNA-binding transcription factor activity, RNA polymerase II-specific"/>
    <property type="evidence" value="ECO:0007669"/>
    <property type="project" value="TreeGrafter"/>
</dbReference>
<evidence type="ECO:0000256" key="9">
    <source>
        <dbReference type="ARBA" id="ARBA00023278"/>
    </source>
</evidence>
<evidence type="ECO:0008006" key="14">
    <source>
        <dbReference type="Google" id="ProtNLM"/>
    </source>
</evidence>
<evidence type="ECO:0000313" key="13">
    <source>
        <dbReference type="Proteomes" id="UP001153269"/>
    </source>
</evidence>
<feature type="domain" description="PAS" evidence="10">
    <location>
        <begin position="251"/>
        <end position="303"/>
    </location>
</feature>
<dbReference type="InterPro" id="IPR013655">
    <property type="entry name" value="PAS_fold_3"/>
</dbReference>
<dbReference type="GO" id="GO:0046983">
    <property type="term" value="F:protein dimerization activity"/>
    <property type="evidence" value="ECO:0007669"/>
    <property type="project" value="InterPro"/>
</dbReference>
<evidence type="ECO:0000259" key="10">
    <source>
        <dbReference type="PROSITE" id="PS50112"/>
    </source>
</evidence>
<dbReference type="SMART" id="SM00091">
    <property type="entry name" value="PAS"/>
    <property type="match status" value="2"/>
</dbReference>
<evidence type="ECO:0000256" key="5">
    <source>
        <dbReference type="ARBA" id="ARBA00023125"/>
    </source>
</evidence>
<dbReference type="PANTHER" id="PTHR23043">
    <property type="entry name" value="HYPOXIA-INDUCIBLE FACTOR 1 ALPHA"/>
    <property type="match status" value="1"/>
</dbReference>
<dbReference type="AlphaFoldDB" id="A0A9N7YRB2"/>
<keyword evidence="4" id="KW-0805">Transcription regulation</keyword>